<dbReference type="Gene3D" id="1.20.1530.20">
    <property type="match status" value="2"/>
</dbReference>
<keyword evidence="4" id="KW-0769">Symport</keyword>
<keyword evidence="5 8" id="KW-1133">Transmembrane helix</keyword>
<keyword evidence="11" id="KW-1185">Reference proteome</keyword>
<feature type="transmembrane region" description="Helical" evidence="8">
    <location>
        <begin position="340"/>
        <end position="363"/>
    </location>
</feature>
<evidence type="ECO:0000256" key="4">
    <source>
        <dbReference type="ARBA" id="ARBA00022847"/>
    </source>
</evidence>
<dbReference type="STRING" id="307972.A0A2G8JKJ2"/>
<evidence type="ECO:0000256" key="7">
    <source>
        <dbReference type="SAM" id="MobiDB-lite"/>
    </source>
</evidence>
<accession>A0A2G8JKJ2</accession>
<comment type="subcellular location">
    <subcellularLocation>
        <location evidence="1">Membrane</location>
        <topology evidence="1">Multi-pass membrane protein</topology>
    </subcellularLocation>
</comment>
<evidence type="ECO:0000256" key="6">
    <source>
        <dbReference type="ARBA" id="ARBA00023136"/>
    </source>
</evidence>
<dbReference type="AlphaFoldDB" id="A0A2G8JKJ2"/>
<feature type="transmembrane region" description="Helical" evidence="8">
    <location>
        <begin position="375"/>
        <end position="396"/>
    </location>
</feature>
<proteinExistence type="inferred from homology"/>
<dbReference type="PANTHER" id="PTHR10361:SF65">
    <property type="entry name" value="ILEAL SODIUM_BILE ACID COTRANSPORTER"/>
    <property type="match status" value="1"/>
</dbReference>
<dbReference type="Proteomes" id="UP000230750">
    <property type="component" value="Unassembled WGS sequence"/>
</dbReference>
<evidence type="ECO:0000256" key="9">
    <source>
        <dbReference type="SAM" id="SignalP"/>
    </source>
</evidence>
<feature type="chain" id="PRO_5013593886" evidence="9">
    <location>
        <begin position="22"/>
        <end position="454"/>
    </location>
</feature>
<feature type="signal peptide" evidence="9">
    <location>
        <begin position="1"/>
        <end position="21"/>
    </location>
</feature>
<protein>
    <submittedName>
        <fullName evidence="10">Putative ileal sodium/bile acid cotransporter</fullName>
    </submittedName>
</protein>
<comment type="caution">
    <text evidence="10">The sequence shown here is derived from an EMBL/GenBank/DDBJ whole genome shotgun (WGS) entry which is preliminary data.</text>
</comment>
<evidence type="ECO:0000256" key="3">
    <source>
        <dbReference type="ARBA" id="ARBA00022692"/>
    </source>
</evidence>
<keyword evidence="9" id="KW-0732">Signal</keyword>
<dbReference type="GO" id="GO:0016020">
    <property type="term" value="C:membrane"/>
    <property type="evidence" value="ECO:0007669"/>
    <property type="project" value="UniProtKB-SubCell"/>
</dbReference>
<feature type="transmembrane region" description="Helical" evidence="8">
    <location>
        <begin position="190"/>
        <end position="217"/>
    </location>
</feature>
<name>A0A2G8JKJ2_STIJA</name>
<evidence type="ECO:0000313" key="11">
    <source>
        <dbReference type="Proteomes" id="UP000230750"/>
    </source>
</evidence>
<dbReference type="InterPro" id="IPR004710">
    <property type="entry name" value="Bilac:Na_transpt"/>
</dbReference>
<dbReference type="GO" id="GO:0015293">
    <property type="term" value="F:symporter activity"/>
    <property type="evidence" value="ECO:0007669"/>
    <property type="project" value="UniProtKB-KW"/>
</dbReference>
<feature type="transmembrane region" description="Helical" evidence="8">
    <location>
        <begin position="281"/>
        <end position="305"/>
    </location>
</feature>
<reference evidence="10 11" key="1">
    <citation type="journal article" date="2017" name="PLoS Biol.">
        <title>The sea cucumber genome provides insights into morphological evolution and visceral regeneration.</title>
        <authorList>
            <person name="Zhang X."/>
            <person name="Sun L."/>
            <person name="Yuan J."/>
            <person name="Sun Y."/>
            <person name="Gao Y."/>
            <person name="Zhang L."/>
            <person name="Li S."/>
            <person name="Dai H."/>
            <person name="Hamel J.F."/>
            <person name="Liu C."/>
            <person name="Yu Y."/>
            <person name="Liu S."/>
            <person name="Lin W."/>
            <person name="Guo K."/>
            <person name="Jin S."/>
            <person name="Xu P."/>
            <person name="Storey K.B."/>
            <person name="Huan P."/>
            <person name="Zhang T."/>
            <person name="Zhou Y."/>
            <person name="Zhang J."/>
            <person name="Lin C."/>
            <person name="Li X."/>
            <person name="Xing L."/>
            <person name="Huo D."/>
            <person name="Sun M."/>
            <person name="Wang L."/>
            <person name="Mercier A."/>
            <person name="Li F."/>
            <person name="Yang H."/>
            <person name="Xiang J."/>
        </authorList>
    </citation>
    <scope>NUCLEOTIDE SEQUENCE [LARGE SCALE GENOMIC DNA]</scope>
    <source>
        <strain evidence="10">Shaxun</strain>
        <tissue evidence="10">Muscle</tissue>
    </source>
</reference>
<dbReference type="PANTHER" id="PTHR10361">
    <property type="entry name" value="SODIUM-BILE ACID COTRANSPORTER"/>
    <property type="match status" value="1"/>
</dbReference>
<feature type="region of interest" description="Disordered" evidence="7">
    <location>
        <begin position="432"/>
        <end position="454"/>
    </location>
</feature>
<sequence length="454" mass="48868">MTNNYLLPILCFTFLLASVSAQNRLTPDDRDYQLEVTFDVINGSLLLSEGDVASVNATVQRFTGERPIAIIVRSSSEAVFTVTVQDGVGYILEPGNDLPFTFQLDINAHSIGIEGLEMVAAEERIEQDGIVEITDENPTVVASIVVKVKLVETLIGTIIQYGVIAVLILWFCVLGSTLELDEVLERIKKPWGVIVGVIAQFTIMPPLALALTILLGLDSATSLGLILIGTCPGGNLSNTLSVILGLDYALSVTMTVTTNILALGIFLGYKFPKYKEFATKWLKSLAVVILIGLLALDFPFRLYVFRSSWEIYVAAIALPLIGTALGAIVAKLVCVKTKSALTIGLETGIQNALLAAGILVIFYPAPEGDLAVRTAYLAVIFTTAIGAIAGAINFIVQRHRGKNEEDLKINVDVELNNDVKSTVDVIDDVNTTAKNNNGIDNPTFDGPSADEHEK</sequence>
<feature type="transmembrane region" description="Helical" evidence="8">
    <location>
        <begin position="248"/>
        <end position="269"/>
    </location>
</feature>
<dbReference type="InterPro" id="IPR002657">
    <property type="entry name" value="BilAc:Na_symport/Acr3"/>
</dbReference>
<organism evidence="10 11">
    <name type="scientific">Stichopus japonicus</name>
    <name type="common">Sea cucumber</name>
    <dbReference type="NCBI Taxonomy" id="307972"/>
    <lineage>
        <taxon>Eukaryota</taxon>
        <taxon>Metazoa</taxon>
        <taxon>Echinodermata</taxon>
        <taxon>Eleutherozoa</taxon>
        <taxon>Echinozoa</taxon>
        <taxon>Holothuroidea</taxon>
        <taxon>Aspidochirotacea</taxon>
        <taxon>Aspidochirotida</taxon>
        <taxon>Stichopodidae</taxon>
        <taxon>Apostichopus</taxon>
    </lineage>
</organism>
<dbReference type="OrthoDB" id="203097at2759"/>
<evidence type="ECO:0000256" key="8">
    <source>
        <dbReference type="SAM" id="Phobius"/>
    </source>
</evidence>
<evidence type="ECO:0000256" key="2">
    <source>
        <dbReference type="ARBA" id="ARBA00006528"/>
    </source>
</evidence>
<evidence type="ECO:0000256" key="1">
    <source>
        <dbReference type="ARBA" id="ARBA00004141"/>
    </source>
</evidence>
<dbReference type="EMBL" id="MRZV01001705">
    <property type="protein sequence ID" value="PIK36276.1"/>
    <property type="molecule type" value="Genomic_DNA"/>
</dbReference>
<dbReference type="InterPro" id="IPR038770">
    <property type="entry name" value="Na+/solute_symporter_sf"/>
</dbReference>
<keyword evidence="6 8" id="KW-0472">Membrane</keyword>
<feature type="transmembrane region" description="Helical" evidence="8">
    <location>
        <begin position="311"/>
        <end position="333"/>
    </location>
</feature>
<keyword evidence="4" id="KW-0813">Transport</keyword>
<dbReference type="Pfam" id="PF01758">
    <property type="entry name" value="SBF"/>
    <property type="match status" value="1"/>
</dbReference>
<comment type="similarity">
    <text evidence="2">Belongs to the bile acid:sodium symporter (BASS) (TC 2.A.28) family.</text>
</comment>
<evidence type="ECO:0000256" key="5">
    <source>
        <dbReference type="ARBA" id="ARBA00022989"/>
    </source>
</evidence>
<keyword evidence="3 8" id="KW-0812">Transmembrane</keyword>
<feature type="transmembrane region" description="Helical" evidence="8">
    <location>
        <begin position="158"/>
        <end position="178"/>
    </location>
</feature>
<gene>
    <name evidence="10" type="ORF">BSL78_26903</name>
</gene>
<evidence type="ECO:0000313" key="10">
    <source>
        <dbReference type="EMBL" id="PIK36276.1"/>
    </source>
</evidence>